<feature type="domain" description="Outer membrane protein beta-barrel" evidence="3">
    <location>
        <begin position="18"/>
        <end position="211"/>
    </location>
</feature>
<reference evidence="4 5" key="1">
    <citation type="submission" date="2020-07" db="EMBL/GenBank/DDBJ databases">
        <title>Genomic Encyclopedia of Type Strains, Phase IV (KMG-V): Genome sequencing to study the core and pangenomes of soil and plant-associated prokaryotes.</title>
        <authorList>
            <person name="Whitman W."/>
        </authorList>
    </citation>
    <scope>NUCLEOTIDE SEQUENCE [LARGE SCALE GENOMIC DNA]</scope>
    <source>
        <strain evidence="4 5">M8UP30</strain>
    </source>
</reference>
<dbReference type="InterPro" id="IPR027385">
    <property type="entry name" value="Beta-barrel_OMP"/>
</dbReference>
<comment type="caution">
    <text evidence="4">The sequence shown here is derived from an EMBL/GenBank/DDBJ whole genome shotgun (WGS) entry which is preliminary data.</text>
</comment>
<feature type="signal peptide" evidence="2">
    <location>
        <begin position="1"/>
        <end position="30"/>
    </location>
</feature>
<organism evidence="4 5">
    <name type="scientific">Tunturiibacter lichenicola</name>
    <dbReference type="NCBI Taxonomy" id="2051959"/>
    <lineage>
        <taxon>Bacteria</taxon>
        <taxon>Pseudomonadati</taxon>
        <taxon>Acidobacteriota</taxon>
        <taxon>Terriglobia</taxon>
        <taxon>Terriglobales</taxon>
        <taxon>Acidobacteriaceae</taxon>
        <taxon>Tunturiibacter</taxon>
    </lineage>
</organism>
<sequence>MGEFEGIQRRMKKTMLLFGALMLSAAAGYAQESRQDVSVSASAAFAPQITGNSVQKNTSTTMGLVASYRYLLTPRSGLEVNYGYQQNTQYYQVFGKANGGIHTLQQEVSAAYVFNLNFKNFNPFLEAGPGVMFFSPFKDAGSTNLDAKRNTNIGALFGGGVAYELSPSFDIRAEYRAFLVKTPTFSLPGNIFNTNRYEIISTPSIGIAYHF</sequence>
<evidence type="ECO:0000313" key="5">
    <source>
        <dbReference type="Proteomes" id="UP000534186"/>
    </source>
</evidence>
<accession>A0A7Y9NLS7</accession>
<dbReference type="SUPFAM" id="SSF56925">
    <property type="entry name" value="OMPA-like"/>
    <property type="match status" value="1"/>
</dbReference>
<evidence type="ECO:0000256" key="2">
    <source>
        <dbReference type="SAM" id="SignalP"/>
    </source>
</evidence>
<dbReference type="Pfam" id="PF13505">
    <property type="entry name" value="OMP_b-brl"/>
    <property type="match status" value="1"/>
</dbReference>
<dbReference type="AlphaFoldDB" id="A0A7Y9NLS7"/>
<evidence type="ECO:0000259" key="3">
    <source>
        <dbReference type="Pfam" id="PF13505"/>
    </source>
</evidence>
<dbReference type="InterPro" id="IPR011250">
    <property type="entry name" value="OMP/PagP_B-barrel"/>
</dbReference>
<dbReference type="Gene3D" id="2.40.160.20">
    <property type="match status" value="1"/>
</dbReference>
<evidence type="ECO:0000313" key="4">
    <source>
        <dbReference type="EMBL" id="NYF51729.1"/>
    </source>
</evidence>
<evidence type="ECO:0000256" key="1">
    <source>
        <dbReference type="ARBA" id="ARBA00022729"/>
    </source>
</evidence>
<gene>
    <name evidence="4" type="ORF">HDF12_002094</name>
</gene>
<protein>
    <submittedName>
        <fullName evidence="4">Opacity protein-like surface antigen</fullName>
    </submittedName>
</protein>
<name>A0A7Y9NLS7_9BACT</name>
<proteinExistence type="predicted"/>
<dbReference type="Proteomes" id="UP000534186">
    <property type="component" value="Unassembled WGS sequence"/>
</dbReference>
<dbReference type="EMBL" id="JACCCV010000001">
    <property type="protein sequence ID" value="NYF51729.1"/>
    <property type="molecule type" value="Genomic_DNA"/>
</dbReference>
<feature type="chain" id="PRO_5031568794" evidence="2">
    <location>
        <begin position="31"/>
        <end position="211"/>
    </location>
</feature>
<keyword evidence="1 2" id="KW-0732">Signal</keyword>